<comment type="caution">
    <text evidence="2">The sequence shown here is derived from an EMBL/GenBank/DDBJ whole genome shotgun (WGS) entry which is preliminary data.</text>
</comment>
<reference evidence="2 3" key="1">
    <citation type="submission" date="2024-04" db="EMBL/GenBank/DDBJ databases">
        <title>Phyllosticta paracitricarpa is synonymous to the EU quarantine fungus P. citricarpa based on phylogenomic analyses.</title>
        <authorList>
            <consortium name="Lawrence Berkeley National Laboratory"/>
            <person name="Van Ingen-Buijs V.A."/>
            <person name="Van Westerhoven A.C."/>
            <person name="Haridas S."/>
            <person name="Skiadas P."/>
            <person name="Martin F."/>
            <person name="Groenewald J.Z."/>
            <person name="Crous P.W."/>
            <person name="Seidl M.F."/>
        </authorList>
    </citation>
    <scope>NUCLEOTIDE SEQUENCE [LARGE SCALE GENOMIC DNA]</scope>
    <source>
        <strain evidence="2 3">CBS 122670</strain>
    </source>
</reference>
<feature type="region of interest" description="Disordered" evidence="1">
    <location>
        <begin position="1"/>
        <end position="26"/>
    </location>
</feature>
<proteinExistence type="predicted"/>
<dbReference type="Proteomes" id="UP001365128">
    <property type="component" value="Unassembled WGS sequence"/>
</dbReference>
<protein>
    <submittedName>
        <fullName evidence="2">Uncharacterized protein</fullName>
    </submittedName>
</protein>
<feature type="region of interest" description="Disordered" evidence="1">
    <location>
        <begin position="141"/>
        <end position="160"/>
    </location>
</feature>
<evidence type="ECO:0000313" key="2">
    <source>
        <dbReference type="EMBL" id="KAK7554718.1"/>
    </source>
</evidence>
<dbReference type="EMBL" id="JBBPDW010000003">
    <property type="protein sequence ID" value="KAK7554718.1"/>
    <property type="molecule type" value="Genomic_DNA"/>
</dbReference>
<gene>
    <name evidence="2" type="ORF">IWX46DRAFT_577912</name>
</gene>
<accession>A0ABR1MQV3</accession>
<keyword evidence="3" id="KW-1185">Reference proteome</keyword>
<evidence type="ECO:0000256" key="1">
    <source>
        <dbReference type="SAM" id="MobiDB-lite"/>
    </source>
</evidence>
<sequence length="233" mass="25944">MGELKFAHRTAARRDSLHEKEEIPSTTPETARFLNRDSACLSGIRNLQDAQNLWLFTPYLPFPSKSDPFEPLGRALHVHHQEVRHTVYVPESGLTTTHLAFLQHAAAAVLVIFTNYPQERQRLPPVKGLLKMDPAAAANSHHYHYDDDDEGDDDDSPKPPIEMLAPTFDGAVVLERLRELPTVLVLVDDDAESDEATAQVNELVTAMGAGTAVVRTQSYDEAALRRVADLLFE</sequence>
<evidence type="ECO:0000313" key="3">
    <source>
        <dbReference type="Proteomes" id="UP001365128"/>
    </source>
</evidence>
<feature type="compositionally biased region" description="Basic and acidic residues" evidence="1">
    <location>
        <begin position="12"/>
        <end position="23"/>
    </location>
</feature>
<feature type="compositionally biased region" description="Acidic residues" evidence="1">
    <location>
        <begin position="146"/>
        <end position="155"/>
    </location>
</feature>
<name>A0ABR1MQV3_9PEZI</name>
<organism evidence="2 3">
    <name type="scientific">Phyllosticta citricarpa</name>
    <dbReference type="NCBI Taxonomy" id="55181"/>
    <lineage>
        <taxon>Eukaryota</taxon>
        <taxon>Fungi</taxon>
        <taxon>Dikarya</taxon>
        <taxon>Ascomycota</taxon>
        <taxon>Pezizomycotina</taxon>
        <taxon>Dothideomycetes</taxon>
        <taxon>Dothideomycetes incertae sedis</taxon>
        <taxon>Botryosphaeriales</taxon>
        <taxon>Phyllostictaceae</taxon>
        <taxon>Phyllosticta</taxon>
    </lineage>
</organism>